<sequence length="131" mass="14435">MADIDRHTGAVIDNFSSALQSVELIFSTRLGEVVLARDFGAGLVELLGRALTPKLIAAFQTLMVVGIDLWEPRFRVRRVSVDGSVDEIRLGRAGFRIEVDWRPRGHLGDFRVEGVRAFGVNFGNGQARVLA</sequence>
<accession>A0A918RUM5</accession>
<keyword evidence="3" id="KW-1185">Reference proteome</keyword>
<name>A0A918RUM5_9HYPH</name>
<dbReference type="SUPFAM" id="SSF160719">
    <property type="entry name" value="gpW/gp25-like"/>
    <property type="match status" value="1"/>
</dbReference>
<reference evidence="2" key="2">
    <citation type="submission" date="2020-09" db="EMBL/GenBank/DDBJ databases">
        <authorList>
            <person name="Sun Q."/>
            <person name="Kim S."/>
        </authorList>
    </citation>
    <scope>NUCLEOTIDE SEQUENCE</scope>
    <source>
        <strain evidence="2">KCTC 32437</strain>
    </source>
</reference>
<protein>
    <recommendedName>
        <fullName evidence="1">IraD/Gp25-like domain-containing protein</fullName>
    </recommendedName>
</protein>
<dbReference type="Proteomes" id="UP000646579">
    <property type="component" value="Unassembled WGS sequence"/>
</dbReference>
<dbReference type="Gene3D" id="3.10.450.40">
    <property type="match status" value="1"/>
</dbReference>
<dbReference type="AlphaFoldDB" id="A0A918RUM5"/>
<dbReference type="InterPro" id="IPR007048">
    <property type="entry name" value="IraD/Gp25-like"/>
</dbReference>
<proteinExistence type="predicted"/>
<comment type="caution">
    <text evidence="2">The sequence shown here is derived from an EMBL/GenBank/DDBJ whole genome shotgun (WGS) entry which is preliminary data.</text>
</comment>
<evidence type="ECO:0000259" key="1">
    <source>
        <dbReference type="Pfam" id="PF04965"/>
    </source>
</evidence>
<evidence type="ECO:0000313" key="3">
    <source>
        <dbReference type="Proteomes" id="UP000646579"/>
    </source>
</evidence>
<feature type="domain" description="IraD/Gp25-like" evidence="1">
    <location>
        <begin position="19"/>
        <end position="99"/>
    </location>
</feature>
<gene>
    <name evidence="2" type="ORF">GCM10007989_04950</name>
</gene>
<evidence type="ECO:0000313" key="2">
    <source>
        <dbReference type="EMBL" id="GHA13360.1"/>
    </source>
</evidence>
<dbReference type="RefSeq" id="WP_189423005.1">
    <property type="nucleotide sequence ID" value="NZ_BMZE01000001.1"/>
</dbReference>
<dbReference type="EMBL" id="BMZE01000001">
    <property type="protein sequence ID" value="GHA13360.1"/>
    <property type="molecule type" value="Genomic_DNA"/>
</dbReference>
<organism evidence="2 3">
    <name type="scientific">Devosia pacifica</name>
    <dbReference type="NCBI Taxonomy" id="1335967"/>
    <lineage>
        <taxon>Bacteria</taxon>
        <taxon>Pseudomonadati</taxon>
        <taxon>Pseudomonadota</taxon>
        <taxon>Alphaproteobacteria</taxon>
        <taxon>Hyphomicrobiales</taxon>
        <taxon>Devosiaceae</taxon>
        <taxon>Devosia</taxon>
    </lineage>
</organism>
<dbReference type="Pfam" id="PF04965">
    <property type="entry name" value="GPW_gp25"/>
    <property type="match status" value="1"/>
</dbReference>
<reference evidence="2" key="1">
    <citation type="journal article" date="2014" name="Int. J. Syst. Evol. Microbiol.">
        <title>Complete genome sequence of Corynebacterium casei LMG S-19264T (=DSM 44701T), isolated from a smear-ripened cheese.</title>
        <authorList>
            <consortium name="US DOE Joint Genome Institute (JGI-PGF)"/>
            <person name="Walter F."/>
            <person name="Albersmeier A."/>
            <person name="Kalinowski J."/>
            <person name="Ruckert C."/>
        </authorList>
    </citation>
    <scope>NUCLEOTIDE SEQUENCE</scope>
    <source>
        <strain evidence="2">KCTC 32437</strain>
    </source>
</reference>